<dbReference type="Gene3D" id="3.40.50.720">
    <property type="entry name" value="NAD(P)-binding Rossmann-like Domain"/>
    <property type="match status" value="1"/>
</dbReference>
<proteinExistence type="predicted"/>
<reference evidence="3 4" key="1">
    <citation type="submission" date="2019-06" db="EMBL/GenBank/DDBJ databases">
        <authorList>
            <person name="Li M."/>
        </authorList>
    </citation>
    <scope>NUCLEOTIDE SEQUENCE [LARGE SCALE GENOMIC DNA]</scope>
    <source>
        <strain evidence="3 4">BGMRC2036</strain>
    </source>
</reference>
<dbReference type="PANTHER" id="PTHR14239:SF10">
    <property type="entry name" value="REDUCTASE"/>
    <property type="match status" value="1"/>
</dbReference>
<accession>A0A506U6K5</accession>
<sequence>MKIGIIGAGFVGRTIAKRAVAKGHEVMLSNSRGPQSLFSLPIMLGCSVGTAEEAARFGDLVIVAVPMTAIDQLPVAALEGKLVIDANNYYHERDGRISALDENRTTTSEMLAAALGHRRVVKAFNAIPMTELETDGRPDGGAERRALPLAGDAPDDKARVAALYNDFGFTPVDAGALAEGWRFERDRPAYCKRMDAATLKRVLSETRREGGIAP</sequence>
<dbReference type="SUPFAM" id="SSF51735">
    <property type="entry name" value="NAD(P)-binding Rossmann-fold domains"/>
    <property type="match status" value="1"/>
</dbReference>
<dbReference type="InterPro" id="IPR028939">
    <property type="entry name" value="P5C_Rdtase_cat_N"/>
</dbReference>
<keyword evidence="1" id="KW-0560">Oxidoreductase</keyword>
<dbReference type="EMBL" id="VHLG01000009">
    <property type="protein sequence ID" value="TPW29480.1"/>
    <property type="molecule type" value="Genomic_DNA"/>
</dbReference>
<dbReference type="PANTHER" id="PTHR14239">
    <property type="entry name" value="DUDULIN-RELATED"/>
    <property type="match status" value="1"/>
</dbReference>
<dbReference type="InterPro" id="IPR036291">
    <property type="entry name" value="NAD(P)-bd_dom_sf"/>
</dbReference>
<gene>
    <name evidence="3" type="ORF">FJU08_14200</name>
</gene>
<evidence type="ECO:0000259" key="2">
    <source>
        <dbReference type="Pfam" id="PF03807"/>
    </source>
</evidence>
<protein>
    <submittedName>
        <fullName evidence="3">NADP oxidoreductase</fullName>
    </submittedName>
</protein>
<dbReference type="GO" id="GO:0016491">
    <property type="term" value="F:oxidoreductase activity"/>
    <property type="evidence" value="ECO:0007669"/>
    <property type="project" value="UniProtKB-KW"/>
</dbReference>
<name>A0A506U6K5_9HYPH</name>
<keyword evidence="4" id="KW-1185">Reference proteome</keyword>
<evidence type="ECO:0000256" key="1">
    <source>
        <dbReference type="ARBA" id="ARBA00023002"/>
    </source>
</evidence>
<dbReference type="OrthoDB" id="5524287at2"/>
<dbReference type="AlphaFoldDB" id="A0A506U6K5"/>
<evidence type="ECO:0000313" key="4">
    <source>
        <dbReference type="Proteomes" id="UP000318801"/>
    </source>
</evidence>
<dbReference type="RefSeq" id="WP_141149676.1">
    <property type="nucleotide sequence ID" value="NZ_VHLG01000009.1"/>
</dbReference>
<evidence type="ECO:0000313" key="3">
    <source>
        <dbReference type="EMBL" id="TPW29480.1"/>
    </source>
</evidence>
<dbReference type="InterPro" id="IPR051267">
    <property type="entry name" value="STEAP_metalloreductase"/>
</dbReference>
<dbReference type="Pfam" id="PF03807">
    <property type="entry name" value="F420_oxidored"/>
    <property type="match status" value="1"/>
</dbReference>
<dbReference type="Proteomes" id="UP000318801">
    <property type="component" value="Unassembled WGS sequence"/>
</dbReference>
<comment type="caution">
    <text evidence="3">The sequence shown here is derived from an EMBL/GenBank/DDBJ whole genome shotgun (WGS) entry which is preliminary data.</text>
</comment>
<feature type="domain" description="Pyrroline-5-carboxylate reductase catalytic N-terminal" evidence="2">
    <location>
        <begin position="2"/>
        <end position="89"/>
    </location>
</feature>
<organism evidence="3 4">
    <name type="scientific">Martelella alba</name>
    <dbReference type="NCBI Taxonomy" id="2590451"/>
    <lineage>
        <taxon>Bacteria</taxon>
        <taxon>Pseudomonadati</taxon>
        <taxon>Pseudomonadota</taxon>
        <taxon>Alphaproteobacteria</taxon>
        <taxon>Hyphomicrobiales</taxon>
        <taxon>Aurantimonadaceae</taxon>
        <taxon>Martelella</taxon>
    </lineage>
</organism>